<proteinExistence type="predicted"/>
<reference evidence="2" key="1">
    <citation type="submission" date="2014-09" db="EMBL/GenBank/DDBJ databases">
        <authorList>
            <person name="Magalhaes I.L.F."/>
            <person name="Oliveira U."/>
            <person name="Santos F.R."/>
            <person name="Vidigal T.H.D.A."/>
            <person name="Brescovit A.D."/>
            <person name="Santos A.J."/>
        </authorList>
    </citation>
    <scope>NUCLEOTIDE SEQUENCE</scope>
    <source>
        <tissue evidence="2">Shoot tissue taken approximately 20 cm above the soil surface</tissue>
    </source>
</reference>
<organism evidence="2">
    <name type="scientific">Arundo donax</name>
    <name type="common">Giant reed</name>
    <name type="synonym">Donax arundinaceus</name>
    <dbReference type="NCBI Taxonomy" id="35708"/>
    <lineage>
        <taxon>Eukaryota</taxon>
        <taxon>Viridiplantae</taxon>
        <taxon>Streptophyta</taxon>
        <taxon>Embryophyta</taxon>
        <taxon>Tracheophyta</taxon>
        <taxon>Spermatophyta</taxon>
        <taxon>Magnoliopsida</taxon>
        <taxon>Liliopsida</taxon>
        <taxon>Poales</taxon>
        <taxon>Poaceae</taxon>
        <taxon>PACMAD clade</taxon>
        <taxon>Arundinoideae</taxon>
        <taxon>Arundineae</taxon>
        <taxon>Arundo</taxon>
    </lineage>
</organism>
<name>A0A0A8YRC6_ARUDO</name>
<reference evidence="2" key="2">
    <citation type="journal article" date="2015" name="Data Brief">
        <title>Shoot transcriptome of the giant reed, Arundo donax.</title>
        <authorList>
            <person name="Barrero R.A."/>
            <person name="Guerrero F.D."/>
            <person name="Moolhuijzen P."/>
            <person name="Goolsby J.A."/>
            <person name="Tidwell J."/>
            <person name="Bellgard S.E."/>
            <person name="Bellgard M.I."/>
        </authorList>
    </citation>
    <scope>NUCLEOTIDE SEQUENCE</scope>
    <source>
        <tissue evidence="2">Shoot tissue taken approximately 20 cm above the soil surface</tissue>
    </source>
</reference>
<evidence type="ECO:0000256" key="1">
    <source>
        <dbReference type="SAM" id="MobiDB-lite"/>
    </source>
</evidence>
<dbReference type="AlphaFoldDB" id="A0A0A8YRC6"/>
<accession>A0A0A8YRC6</accession>
<dbReference type="EMBL" id="GBRH01269682">
    <property type="protein sequence ID" value="JAD28213.1"/>
    <property type="molecule type" value="Transcribed_RNA"/>
</dbReference>
<feature type="region of interest" description="Disordered" evidence="1">
    <location>
        <begin position="26"/>
        <end position="53"/>
    </location>
</feature>
<protein>
    <submittedName>
        <fullName evidence="2">Uncharacterized protein</fullName>
    </submittedName>
</protein>
<sequence>MWTKVLCNSSALVHLSIILVFGPKKKLPRSLSRSKNSHVNQEKNYLPLPLRKN</sequence>
<evidence type="ECO:0000313" key="2">
    <source>
        <dbReference type="EMBL" id="JAD28213.1"/>
    </source>
</evidence>